<feature type="compositionally biased region" description="Polar residues" evidence="5">
    <location>
        <begin position="65"/>
        <end position="93"/>
    </location>
</feature>
<evidence type="ECO:0000256" key="2">
    <source>
        <dbReference type="ARBA" id="ARBA00022771"/>
    </source>
</evidence>
<dbReference type="Proteomes" id="UP001151760">
    <property type="component" value="Unassembled WGS sequence"/>
</dbReference>
<evidence type="ECO:0000313" key="8">
    <source>
        <dbReference type="Proteomes" id="UP001151760"/>
    </source>
</evidence>
<dbReference type="PROSITE" id="PS50808">
    <property type="entry name" value="ZF_BED"/>
    <property type="match status" value="1"/>
</dbReference>
<dbReference type="PANTHER" id="PTHR34396:SF31">
    <property type="entry name" value="OS02G0326900 PROTEIN"/>
    <property type="match status" value="1"/>
</dbReference>
<keyword evidence="3" id="KW-0862">Zinc</keyword>
<feature type="region of interest" description="Disordered" evidence="5">
    <location>
        <begin position="65"/>
        <end position="108"/>
    </location>
</feature>
<evidence type="ECO:0000256" key="1">
    <source>
        <dbReference type="ARBA" id="ARBA00022723"/>
    </source>
</evidence>
<dbReference type="EMBL" id="BQNB010009325">
    <property type="protein sequence ID" value="GJS61919.1"/>
    <property type="molecule type" value="Genomic_DNA"/>
</dbReference>
<accession>A0ABQ4X9L2</accession>
<gene>
    <name evidence="7" type="ORF">Tco_0656703</name>
</gene>
<dbReference type="InterPro" id="IPR003656">
    <property type="entry name" value="Znf_BED"/>
</dbReference>
<evidence type="ECO:0000256" key="3">
    <source>
        <dbReference type="ARBA" id="ARBA00022833"/>
    </source>
</evidence>
<reference evidence="7" key="1">
    <citation type="journal article" date="2022" name="Int. J. Mol. Sci.">
        <title>Draft Genome of Tanacetum Coccineum: Genomic Comparison of Closely Related Tanacetum-Family Plants.</title>
        <authorList>
            <person name="Yamashiro T."/>
            <person name="Shiraishi A."/>
            <person name="Nakayama K."/>
            <person name="Satake H."/>
        </authorList>
    </citation>
    <scope>NUCLEOTIDE SEQUENCE</scope>
</reference>
<evidence type="ECO:0000256" key="5">
    <source>
        <dbReference type="SAM" id="MobiDB-lite"/>
    </source>
</evidence>
<dbReference type="PANTHER" id="PTHR34396">
    <property type="entry name" value="OS03G0264950 PROTEIN-RELATED"/>
    <property type="match status" value="1"/>
</dbReference>
<organism evidence="7 8">
    <name type="scientific">Tanacetum coccineum</name>
    <dbReference type="NCBI Taxonomy" id="301880"/>
    <lineage>
        <taxon>Eukaryota</taxon>
        <taxon>Viridiplantae</taxon>
        <taxon>Streptophyta</taxon>
        <taxon>Embryophyta</taxon>
        <taxon>Tracheophyta</taxon>
        <taxon>Spermatophyta</taxon>
        <taxon>Magnoliopsida</taxon>
        <taxon>eudicotyledons</taxon>
        <taxon>Gunneridae</taxon>
        <taxon>Pentapetalae</taxon>
        <taxon>asterids</taxon>
        <taxon>campanulids</taxon>
        <taxon>Asterales</taxon>
        <taxon>Asteraceae</taxon>
        <taxon>Asteroideae</taxon>
        <taxon>Anthemideae</taxon>
        <taxon>Anthemidinae</taxon>
        <taxon>Tanacetum</taxon>
    </lineage>
</organism>
<dbReference type="InterPro" id="IPR053031">
    <property type="entry name" value="Cuticle_assoc_protein"/>
</dbReference>
<keyword evidence="8" id="KW-1185">Reference proteome</keyword>
<dbReference type="Pfam" id="PF02892">
    <property type="entry name" value="zf-BED"/>
    <property type="match status" value="1"/>
</dbReference>
<name>A0ABQ4X9L2_9ASTR</name>
<dbReference type="SMART" id="SM00614">
    <property type="entry name" value="ZnF_BED"/>
    <property type="match status" value="1"/>
</dbReference>
<proteinExistence type="predicted"/>
<sequence>MVQESLEDAILAKESSQPQSSYEVAAKLTEFELKKILIDKIDKNMESSLVEGSSSQGLGQNSAASLFATTGSPNDNLTLEDNEINRTTNNSGNIEEEEESSHFESKKRKTTSKVWDEFTKITLPDGRQKAECHHCKSKLSVLASGSTTHLGRHLKSCTPRAIFQKQQQRITLQVVDPDSMSQVVTPALVDGRFDMMKMRESMAH</sequence>
<keyword evidence="2 4" id="KW-0863">Zinc-finger</keyword>
<dbReference type="InterPro" id="IPR036236">
    <property type="entry name" value="Znf_C2H2_sf"/>
</dbReference>
<evidence type="ECO:0000313" key="7">
    <source>
        <dbReference type="EMBL" id="GJS61919.1"/>
    </source>
</evidence>
<protein>
    <submittedName>
        <fullName evidence="7">Zinc finger BED domain-containing protein RICESLEEPER 2-like protein</fullName>
    </submittedName>
</protein>
<dbReference type="SUPFAM" id="SSF57667">
    <property type="entry name" value="beta-beta-alpha zinc fingers"/>
    <property type="match status" value="1"/>
</dbReference>
<feature type="domain" description="BED-type" evidence="6">
    <location>
        <begin position="109"/>
        <end position="165"/>
    </location>
</feature>
<comment type="caution">
    <text evidence="7">The sequence shown here is derived from an EMBL/GenBank/DDBJ whole genome shotgun (WGS) entry which is preliminary data.</text>
</comment>
<evidence type="ECO:0000259" key="6">
    <source>
        <dbReference type="PROSITE" id="PS50808"/>
    </source>
</evidence>
<evidence type="ECO:0000256" key="4">
    <source>
        <dbReference type="PROSITE-ProRule" id="PRU00027"/>
    </source>
</evidence>
<reference evidence="7" key="2">
    <citation type="submission" date="2022-01" db="EMBL/GenBank/DDBJ databases">
        <authorList>
            <person name="Yamashiro T."/>
            <person name="Shiraishi A."/>
            <person name="Satake H."/>
            <person name="Nakayama K."/>
        </authorList>
    </citation>
    <scope>NUCLEOTIDE SEQUENCE</scope>
</reference>
<keyword evidence="1" id="KW-0479">Metal-binding</keyword>